<dbReference type="RefSeq" id="WP_133282798.1">
    <property type="nucleotide sequence ID" value="NZ_SMSI01000001.1"/>
</dbReference>
<proteinExistence type="predicted"/>
<dbReference type="OrthoDB" id="9808612at2"/>
<evidence type="ECO:0008006" key="3">
    <source>
        <dbReference type="Google" id="ProtNLM"/>
    </source>
</evidence>
<protein>
    <recommendedName>
        <fullName evidence="3">Porin</fullName>
    </recommendedName>
</protein>
<comment type="caution">
    <text evidence="1">The sequence shown here is derived from an EMBL/GenBank/DDBJ whole genome shotgun (WGS) entry which is preliminary data.</text>
</comment>
<reference evidence="1 2" key="1">
    <citation type="journal article" date="2013" name="Int. J. Syst. Evol. Microbiol.">
        <title>Hoeflea suaedae sp. nov., an endophytic bacterium isolated from the root of the halophyte Suaeda maritima.</title>
        <authorList>
            <person name="Chung E.J."/>
            <person name="Park J.A."/>
            <person name="Pramanik P."/>
            <person name="Bibi F."/>
            <person name="Jeon C.O."/>
            <person name="Chung Y.R."/>
        </authorList>
    </citation>
    <scope>NUCLEOTIDE SEQUENCE [LARGE SCALE GENOMIC DNA]</scope>
    <source>
        <strain evidence="1 2">YC6898</strain>
    </source>
</reference>
<keyword evidence="2" id="KW-1185">Reference proteome</keyword>
<accession>A0A4R5PN16</accession>
<dbReference type="AlphaFoldDB" id="A0A4R5PN16"/>
<organism evidence="1 2">
    <name type="scientific">Pseudohoeflea suaedae</name>
    <dbReference type="NCBI Taxonomy" id="877384"/>
    <lineage>
        <taxon>Bacteria</taxon>
        <taxon>Pseudomonadati</taxon>
        <taxon>Pseudomonadota</taxon>
        <taxon>Alphaproteobacteria</taxon>
        <taxon>Hyphomicrobiales</taxon>
        <taxon>Rhizobiaceae</taxon>
        <taxon>Pseudohoeflea</taxon>
    </lineage>
</organism>
<dbReference type="Proteomes" id="UP000295131">
    <property type="component" value="Unassembled WGS sequence"/>
</dbReference>
<sequence length="270" mass="28586">MFASSCAVALAMTGYGHSADFLARFDGAKPAVSGLNGKADFGYLSIDFPDSDISADGFYGVGSVSAPLGERFGAQLDAGLLEAEDSQGFDTGSAGIGGHFFWRNPDQALVGAYAHYVNGSADGIPDFDIYRYGVEAELYLGRVTLAGFAGEDRVDLVSGDETFAKFDFTASYYVTDNVKISAGVDRAFDITAGVIGAEAMLPFASNNVSLYTRANFTDDTTSVNAGLRIHFGQPGKSLIARHREDDPENQLFDYMEGGAFPGVFVAQGLL</sequence>
<evidence type="ECO:0000313" key="2">
    <source>
        <dbReference type="Proteomes" id="UP000295131"/>
    </source>
</evidence>
<gene>
    <name evidence="1" type="ORF">E2A64_02165</name>
</gene>
<dbReference type="EMBL" id="SMSI01000001">
    <property type="protein sequence ID" value="TDH37961.1"/>
    <property type="molecule type" value="Genomic_DNA"/>
</dbReference>
<name>A0A4R5PN16_9HYPH</name>
<dbReference type="SUPFAM" id="SSF56935">
    <property type="entry name" value="Porins"/>
    <property type="match status" value="1"/>
</dbReference>
<evidence type="ECO:0000313" key="1">
    <source>
        <dbReference type="EMBL" id="TDH37961.1"/>
    </source>
</evidence>